<evidence type="ECO:0000259" key="8">
    <source>
        <dbReference type="Pfam" id="PF02687"/>
    </source>
</evidence>
<dbReference type="Pfam" id="PF02687">
    <property type="entry name" value="FtsX"/>
    <property type="match status" value="1"/>
</dbReference>
<evidence type="ECO:0000313" key="10">
    <source>
        <dbReference type="EMBL" id="MBM6923342.1"/>
    </source>
</evidence>
<dbReference type="RefSeq" id="WP_177502653.1">
    <property type="nucleotide sequence ID" value="NZ_JACSNR010000005.1"/>
</dbReference>
<keyword evidence="4 7" id="KW-1133">Transmembrane helix</keyword>
<keyword evidence="3 7" id="KW-0812">Transmembrane</keyword>
<dbReference type="PANTHER" id="PTHR30572">
    <property type="entry name" value="MEMBRANE COMPONENT OF TRANSPORTER-RELATED"/>
    <property type="match status" value="1"/>
</dbReference>
<dbReference type="EMBL" id="JACSNR010000005">
    <property type="protein sequence ID" value="MBM6923342.1"/>
    <property type="molecule type" value="Genomic_DNA"/>
</dbReference>
<evidence type="ECO:0000256" key="7">
    <source>
        <dbReference type="SAM" id="Phobius"/>
    </source>
</evidence>
<reference evidence="10 11" key="1">
    <citation type="journal article" date="2021" name="Sci. Rep.">
        <title>The distribution of antibiotic resistance genes in chicken gut microbiota commensals.</title>
        <authorList>
            <person name="Juricova H."/>
            <person name="Matiasovicova J."/>
            <person name="Kubasova T."/>
            <person name="Cejkova D."/>
            <person name="Rychlik I."/>
        </authorList>
    </citation>
    <scope>NUCLEOTIDE SEQUENCE [LARGE SCALE GENOMIC DNA]</scope>
    <source>
        <strain evidence="10 11">An564</strain>
    </source>
</reference>
<feature type="transmembrane region" description="Helical" evidence="7">
    <location>
        <begin position="411"/>
        <end position="433"/>
    </location>
</feature>
<feature type="transmembrane region" description="Helical" evidence="7">
    <location>
        <begin position="368"/>
        <end position="391"/>
    </location>
</feature>
<dbReference type="InterPro" id="IPR025857">
    <property type="entry name" value="MacB_PCD"/>
</dbReference>
<gene>
    <name evidence="10" type="ORF">H9X81_06525</name>
</gene>
<comment type="caution">
    <text evidence="10">The sequence shown here is derived from an EMBL/GenBank/DDBJ whole genome shotgun (WGS) entry which is preliminary data.</text>
</comment>
<dbReference type="InterPro" id="IPR050250">
    <property type="entry name" value="Macrolide_Exporter_MacB"/>
</dbReference>
<evidence type="ECO:0000256" key="1">
    <source>
        <dbReference type="ARBA" id="ARBA00004651"/>
    </source>
</evidence>
<comment type="similarity">
    <text evidence="6">Belongs to the ABC-4 integral membrane protein family.</text>
</comment>
<dbReference type="PANTHER" id="PTHR30572:SF4">
    <property type="entry name" value="ABC TRANSPORTER PERMEASE YTRF"/>
    <property type="match status" value="1"/>
</dbReference>
<evidence type="ECO:0000256" key="5">
    <source>
        <dbReference type="ARBA" id="ARBA00023136"/>
    </source>
</evidence>
<evidence type="ECO:0000313" key="11">
    <source>
        <dbReference type="Proteomes" id="UP000724149"/>
    </source>
</evidence>
<organism evidence="10 11">
    <name type="scientific">Hydrogenoanaerobacterium saccharovorans</name>
    <dbReference type="NCBI Taxonomy" id="474960"/>
    <lineage>
        <taxon>Bacteria</taxon>
        <taxon>Bacillati</taxon>
        <taxon>Bacillota</taxon>
        <taxon>Clostridia</taxon>
        <taxon>Eubacteriales</taxon>
        <taxon>Oscillospiraceae</taxon>
        <taxon>Hydrogenoanaerobacterium</taxon>
    </lineage>
</organism>
<dbReference type="Proteomes" id="UP000724149">
    <property type="component" value="Unassembled WGS sequence"/>
</dbReference>
<dbReference type="InterPro" id="IPR003838">
    <property type="entry name" value="ABC3_permease_C"/>
</dbReference>
<dbReference type="Pfam" id="PF12704">
    <property type="entry name" value="MacB_PCD"/>
    <property type="match status" value="1"/>
</dbReference>
<feature type="domain" description="MacB-like periplasmic core" evidence="9">
    <location>
        <begin position="21"/>
        <end position="165"/>
    </location>
</feature>
<keyword evidence="5 7" id="KW-0472">Membrane</keyword>
<proteinExistence type="inferred from homology"/>
<sequence>MKISDLITMCVQNLLRRKVRTLLTVVGVVVGTCAIVVMISIGVGMQASTDAMLASMGDLTLIEIYNYGSGGGSNTQAKLDDETLKQISQMDGVVVVTPFYQAYDINASIFAGKGDRYEMSLSNVVGIYPEALSSLGIELVDGNGFPTENLKPYGIVFGEKAAYAFRDNKKKPGYNYVDSWPDANGNVKDPFVDLKKDKLRIQTGSNDEDKETKVYTYDLTYYGRMKEDYNKGYETSQGAYMDIDDLKQIRNDYYKANNMKLPEDTGYQNAKVKVTDISKVSEVQKAIEDMGFSTWSLDSIREPMEEQAKQQQLILGGLGAISLFVAALGIANTMIMSIYERTREIGVMKVLGCFVGNIRTIFLMEAGAIGFMGGVIGIILSYMISFAMNTFGFSMSGSDMSSYYGTDVSIIPPWLVALGLIFATCIGLISGFYPANRAVKISALEAIKTDG</sequence>
<accession>A0ABS2GLS9</accession>
<evidence type="ECO:0000256" key="2">
    <source>
        <dbReference type="ARBA" id="ARBA00022475"/>
    </source>
</evidence>
<evidence type="ECO:0000256" key="3">
    <source>
        <dbReference type="ARBA" id="ARBA00022692"/>
    </source>
</evidence>
<comment type="subcellular location">
    <subcellularLocation>
        <location evidence="1">Cell membrane</location>
        <topology evidence="1">Multi-pass membrane protein</topology>
    </subcellularLocation>
</comment>
<evidence type="ECO:0000256" key="4">
    <source>
        <dbReference type="ARBA" id="ARBA00022989"/>
    </source>
</evidence>
<keyword evidence="11" id="KW-1185">Reference proteome</keyword>
<feature type="transmembrane region" description="Helical" evidence="7">
    <location>
        <begin position="313"/>
        <end position="339"/>
    </location>
</feature>
<name>A0ABS2GLS9_9FIRM</name>
<protein>
    <submittedName>
        <fullName evidence="10">ABC transporter permease</fullName>
    </submittedName>
</protein>
<feature type="domain" description="ABC3 transporter permease C-terminal" evidence="8">
    <location>
        <begin position="318"/>
        <end position="442"/>
    </location>
</feature>
<evidence type="ECO:0000256" key="6">
    <source>
        <dbReference type="ARBA" id="ARBA00038076"/>
    </source>
</evidence>
<evidence type="ECO:0000259" key="9">
    <source>
        <dbReference type="Pfam" id="PF12704"/>
    </source>
</evidence>
<feature type="transmembrane region" description="Helical" evidence="7">
    <location>
        <begin position="21"/>
        <end position="45"/>
    </location>
</feature>
<keyword evidence="2" id="KW-1003">Cell membrane</keyword>